<organism evidence="1 2">
    <name type="scientific">Aestuariivirga litoralis</name>
    <dbReference type="NCBI Taxonomy" id="2650924"/>
    <lineage>
        <taxon>Bacteria</taxon>
        <taxon>Pseudomonadati</taxon>
        <taxon>Pseudomonadota</taxon>
        <taxon>Alphaproteobacteria</taxon>
        <taxon>Hyphomicrobiales</taxon>
        <taxon>Aestuariivirgaceae</taxon>
        <taxon>Aestuariivirga</taxon>
    </lineage>
</organism>
<dbReference type="RefSeq" id="WP_111197110.1">
    <property type="nucleotide sequence ID" value="NZ_QKVK01000002.1"/>
</dbReference>
<gene>
    <name evidence="1" type="ORF">DK847_06860</name>
</gene>
<proteinExistence type="predicted"/>
<reference evidence="2" key="1">
    <citation type="submission" date="2018-06" db="EMBL/GenBank/DDBJ databases">
        <title>Aestuariibacter litoralis strain KCTC 52945T.</title>
        <authorList>
            <person name="Li X."/>
            <person name="Salam N."/>
            <person name="Li J.-L."/>
            <person name="Chen Y.-M."/>
            <person name="Yang Z.-W."/>
            <person name="Zhang L.-Y."/>
            <person name="Han M.-X."/>
            <person name="Xiao M."/>
            <person name="Li W.-J."/>
        </authorList>
    </citation>
    <scope>NUCLEOTIDE SEQUENCE [LARGE SCALE GENOMIC DNA]</scope>
    <source>
        <strain evidence="2">KCTC 52945</strain>
    </source>
</reference>
<name>A0A2W2AWM1_9HYPH</name>
<comment type="caution">
    <text evidence="1">The sequence shown here is derived from an EMBL/GenBank/DDBJ whole genome shotgun (WGS) entry which is preliminary data.</text>
</comment>
<evidence type="ECO:0000313" key="1">
    <source>
        <dbReference type="EMBL" id="PZF78132.1"/>
    </source>
</evidence>
<keyword evidence="2" id="KW-1185">Reference proteome</keyword>
<sequence length="162" mass="17781">MTQSPDNVASILALDLGSTTGWAVRNGRCRILHGTAEFRPTRFEGGGMRYLRFGRWLEQTLEVTGGIDVVYFEEVRRHIGTDAAHVFGGLLATLTAWCEGRGIPYQGVPVGTWKRHACRKGNASKHEVIAAMRQRGFEPADDNEADAIAILLWVLETEGGVA</sequence>
<accession>A0A2W2AWM1</accession>
<protein>
    <submittedName>
        <fullName evidence="1">Uncharacterized protein</fullName>
    </submittedName>
</protein>
<dbReference type="AlphaFoldDB" id="A0A2W2AWM1"/>
<dbReference type="InterPro" id="IPR036397">
    <property type="entry name" value="RNaseH_sf"/>
</dbReference>
<evidence type="ECO:0000313" key="2">
    <source>
        <dbReference type="Proteomes" id="UP000248795"/>
    </source>
</evidence>
<dbReference type="EMBL" id="QKVK01000002">
    <property type="protein sequence ID" value="PZF78132.1"/>
    <property type="molecule type" value="Genomic_DNA"/>
</dbReference>
<dbReference type="GO" id="GO:0003676">
    <property type="term" value="F:nucleic acid binding"/>
    <property type="evidence" value="ECO:0007669"/>
    <property type="project" value="InterPro"/>
</dbReference>
<dbReference type="InterPro" id="IPR012337">
    <property type="entry name" value="RNaseH-like_sf"/>
</dbReference>
<dbReference type="SUPFAM" id="SSF53098">
    <property type="entry name" value="Ribonuclease H-like"/>
    <property type="match status" value="1"/>
</dbReference>
<dbReference type="Gene3D" id="3.30.420.10">
    <property type="entry name" value="Ribonuclease H-like superfamily/Ribonuclease H"/>
    <property type="match status" value="1"/>
</dbReference>
<dbReference type="Proteomes" id="UP000248795">
    <property type="component" value="Unassembled WGS sequence"/>
</dbReference>